<protein>
    <recommendedName>
        <fullName evidence="8">Protein kinase domain-containing protein</fullName>
    </recommendedName>
</protein>
<keyword evidence="4" id="KW-0547">Nucleotide-binding</keyword>
<gene>
    <name evidence="9" type="ORF">ECRASSUSDP1_LOCUS28660</name>
</gene>
<comment type="caution">
    <text evidence="9">The sequence shown here is derived from an EMBL/GenBank/DDBJ whole genome shotgun (WGS) entry which is preliminary data.</text>
</comment>
<sequence length="731" mass="84384">MDEAIRQLEENGLYDTAIQLKRDIKANKLKPYHAEQLANDLIRALKKLNKEEKKEPFAYPSKQVDRSKVIKSNPVDQKVLQRFVNKMMIAKNLDQANKENLFPNIDHVSNMKVDQDVTIEHESDTSAVFKPSSLDGPKRDPKFEIYKNRAYDKDSSYPASEKSSLPNKSGLESFAHHPKSQVNTSKANESFKEKIRSSGNAIGGIHKVEETFVGDTSSILKGIDPPEEKLDTYDDDEDQGFFIIEAAESDFLEKCKLTAAEYNFPEATVKPPDEQDKIFEKERMKKLEEERRKEDETMKKKKKKEAETDKDKLKQALGQVDDKDEESETGSDDSIPTQLPKWVKFMPCEDEFYPAEYNSTVYDCYNLKVVFDREKTGFEETREFPIVTNSVIAGRYQVMEFLGQAAFSKAIRCYDLHKGEEVCMKIIENNKDYYDQSIDEIKLLRYINVNCKDVDDENVIGLIDYFYHKEHLFIVTELLKDNLYEFYKYNREKEDELYFTLGRLQKITKQILIALDYIHGLHLIHCDLKPENILVKSYSQCKVKVIDFGSSCFLHDHLSSYVQSRSYRAPEVILGCRYDYKIDIWSLGCIVAELFSGYVIFQNDSVQGLLARVLGIIGPIPEYMMKEGKLVSNFFTREGIIYQEAGDGENTSQSLSEPSHDKKKKPKGDGSIKINLLVPKQTSLKHRLHTDDLMFVDFIRCLLQVDPCRRPSAKEALAHPWLTETKYPDDD</sequence>
<dbReference type="InterPro" id="IPR008271">
    <property type="entry name" value="Ser/Thr_kinase_AS"/>
</dbReference>
<feature type="region of interest" description="Disordered" evidence="7">
    <location>
        <begin position="122"/>
        <end position="193"/>
    </location>
</feature>
<dbReference type="Pfam" id="PF00069">
    <property type="entry name" value="Pkinase"/>
    <property type="match status" value="1"/>
</dbReference>
<dbReference type="InterPro" id="IPR011009">
    <property type="entry name" value="Kinase-like_dom_sf"/>
</dbReference>
<feature type="domain" description="Protein kinase" evidence="8">
    <location>
        <begin position="396"/>
        <end position="722"/>
    </location>
</feature>
<dbReference type="Proteomes" id="UP001295684">
    <property type="component" value="Unassembled WGS sequence"/>
</dbReference>
<accession>A0AAD1Y9J4</accession>
<feature type="compositionally biased region" description="Basic and acidic residues" evidence="7">
    <location>
        <begin position="284"/>
        <end position="314"/>
    </location>
</feature>
<dbReference type="CDD" id="cd14133">
    <property type="entry name" value="PKc_DYRK_like"/>
    <property type="match status" value="1"/>
</dbReference>
<feature type="region of interest" description="Disordered" evidence="7">
    <location>
        <begin position="647"/>
        <end position="671"/>
    </location>
</feature>
<evidence type="ECO:0000256" key="1">
    <source>
        <dbReference type="ARBA" id="ARBA00022527"/>
    </source>
</evidence>
<evidence type="ECO:0000313" key="10">
    <source>
        <dbReference type="Proteomes" id="UP001295684"/>
    </source>
</evidence>
<evidence type="ECO:0000256" key="3">
    <source>
        <dbReference type="ARBA" id="ARBA00022679"/>
    </source>
</evidence>
<feature type="region of interest" description="Disordered" evidence="7">
    <location>
        <begin position="284"/>
        <end position="336"/>
    </location>
</feature>
<dbReference type="SUPFAM" id="SSF56112">
    <property type="entry name" value="Protein kinase-like (PK-like)"/>
    <property type="match status" value="1"/>
</dbReference>
<keyword evidence="1" id="KW-0723">Serine/threonine-protein kinase</keyword>
<proteinExistence type="predicted"/>
<dbReference type="GO" id="GO:0004674">
    <property type="term" value="F:protein serine/threonine kinase activity"/>
    <property type="evidence" value="ECO:0007669"/>
    <property type="project" value="UniProtKB-KW"/>
</dbReference>
<evidence type="ECO:0000256" key="6">
    <source>
        <dbReference type="ARBA" id="ARBA00022840"/>
    </source>
</evidence>
<evidence type="ECO:0000256" key="5">
    <source>
        <dbReference type="ARBA" id="ARBA00022777"/>
    </source>
</evidence>
<feature type="compositionally biased region" description="Basic and acidic residues" evidence="7">
    <location>
        <begin position="136"/>
        <end position="155"/>
    </location>
</feature>
<dbReference type="PANTHER" id="PTHR24058">
    <property type="entry name" value="DUAL SPECIFICITY PROTEIN KINASE"/>
    <property type="match status" value="1"/>
</dbReference>
<name>A0AAD1Y9J4_EUPCR</name>
<evidence type="ECO:0000256" key="4">
    <source>
        <dbReference type="ARBA" id="ARBA00022741"/>
    </source>
</evidence>
<evidence type="ECO:0000256" key="7">
    <source>
        <dbReference type="SAM" id="MobiDB-lite"/>
    </source>
</evidence>
<evidence type="ECO:0000256" key="2">
    <source>
        <dbReference type="ARBA" id="ARBA00022553"/>
    </source>
</evidence>
<dbReference type="PROSITE" id="PS50011">
    <property type="entry name" value="PROTEIN_KINASE_DOM"/>
    <property type="match status" value="1"/>
</dbReference>
<organism evidence="9 10">
    <name type="scientific">Euplotes crassus</name>
    <dbReference type="NCBI Taxonomy" id="5936"/>
    <lineage>
        <taxon>Eukaryota</taxon>
        <taxon>Sar</taxon>
        <taxon>Alveolata</taxon>
        <taxon>Ciliophora</taxon>
        <taxon>Intramacronucleata</taxon>
        <taxon>Spirotrichea</taxon>
        <taxon>Hypotrichia</taxon>
        <taxon>Euplotida</taxon>
        <taxon>Euplotidae</taxon>
        <taxon>Moneuplotes</taxon>
    </lineage>
</organism>
<keyword evidence="2" id="KW-0597">Phosphoprotein</keyword>
<dbReference type="PANTHER" id="PTHR24058:SF124">
    <property type="entry name" value="PROTEIN KINASE SUPERFAMILY PROTEIN"/>
    <property type="match status" value="1"/>
</dbReference>
<evidence type="ECO:0000259" key="8">
    <source>
        <dbReference type="PROSITE" id="PS50011"/>
    </source>
</evidence>
<dbReference type="InterPro" id="IPR000719">
    <property type="entry name" value="Prot_kinase_dom"/>
</dbReference>
<evidence type="ECO:0000313" key="9">
    <source>
        <dbReference type="EMBL" id="CAI2387033.1"/>
    </source>
</evidence>
<keyword evidence="3" id="KW-0808">Transferase</keyword>
<dbReference type="SMART" id="SM00220">
    <property type="entry name" value="S_TKc"/>
    <property type="match status" value="1"/>
</dbReference>
<dbReference type="InterPro" id="IPR050494">
    <property type="entry name" value="Ser_Thr_dual-spec_kinase"/>
</dbReference>
<dbReference type="EMBL" id="CAMPGE010029553">
    <property type="protein sequence ID" value="CAI2387033.1"/>
    <property type="molecule type" value="Genomic_DNA"/>
</dbReference>
<keyword evidence="10" id="KW-1185">Reference proteome</keyword>
<dbReference type="PROSITE" id="PS00108">
    <property type="entry name" value="PROTEIN_KINASE_ST"/>
    <property type="match status" value="1"/>
</dbReference>
<keyword evidence="6" id="KW-0067">ATP-binding</keyword>
<dbReference type="AlphaFoldDB" id="A0AAD1Y9J4"/>
<dbReference type="FunFam" id="1.10.510.10:FF:000380">
    <property type="entry name" value="Serine/threonine-protein kinase ppk15"/>
    <property type="match status" value="1"/>
</dbReference>
<feature type="compositionally biased region" description="Acidic residues" evidence="7">
    <location>
        <begin position="322"/>
        <end position="331"/>
    </location>
</feature>
<dbReference type="Gene3D" id="1.10.510.10">
    <property type="entry name" value="Transferase(Phosphotransferase) domain 1"/>
    <property type="match status" value="1"/>
</dbReference>
<dbReference type="Gene3D" id="3.30.200.20">
    <property type="entry name" value="Phosphorylase Kinase, domain 1"/>
    <property type="match status" value="1"/>
</dbReference>
<reference evidence="9" key="1">
    <citation type="submission" date="2023-07" db="EMBL/GenBank/DDBJ databases">
        <authorList>
            <consortium name="AG Swart"/>
            <person name="Singh M."/>
            <person name="Singh A."/>
            <person name="Seah K."/>
            <person name="Emmerich C."/>
        </authorList>
    </citation>
    <scope>NUCLEOTIDE SEQUENCE</scope>
    <source>
        <strain evidence="9">DP1</strain>
    </source>
</reference>
<feature type="compositionally biased region" description="Polar residues" evidence="7">
    <location>
        <begin position="157"/>
        <end position="167"/>
    </location>
</feature>
<dbReference type="GO" id="GO:0005524">
    <property type="term" value="F:ATP binding"/>
    <property type="evidence" value="ECO:0007669"/>
    <property type="project" value="UniProtKB-KW"/>
</dbReference>
<keyword evidence="5" id="KW-0418">Kinase</keyword>